<protein>
    <submittedName>
        <fullName evidence="1">Uncharacterized protein</fullName>
    </submittedName>
</protein>
<evidence type="ECO:0000313" key="2">
    <source>
        <dbReference type="Proteomes" id="UP000708208"/>
    </source>
</evidence>
<dbReference type="EMBL" id="CAJVCH010537817">
    <property type="protein sequence ID" value="CAG7825893.1"/>
    <property type="molecule type" value="Genomic_DNA"/>
</dbReference>
<reference evidence="1" key="1">
    <citation type="submission" date="2021-06" db="EMBL/GenBank/DDBJ databases">
        <authorList>
            <person name="Hodson N. C."/>
            <person name="Mongue J. A."/>
            <person name="Jaron S. K."/>
        </authorList>
    </citation>
    <scope>NUCLEOTIDE SEQUENCE</scope>
</reference>
<proteinExistence type="predicted"/>
<sequence length="13" mass="1532">MRINTSSLYTMSK</sequence>
<accession>A0A8J2L421</accession>
<keyword evidence="2" id="KW-1185">Reference proteome</keyword>
<dbReference type="Proteomes" id="UP000708208">
    <property type="component" value="Unassembled WGS sequence"/>
</dbReference>
<gene>
    <name evidence="1" type="ORF">AFUS01_LOCUS35975</name>
</gene>
<name>A0A8J2L421_9HEXA</name>
<evidence type="ECO:0000313" key="1">
    <source>
        <dbReference type="EMBL" id="CAG7825893.1"/>
    </source>
</evidence>
<organism evidence="1 2">
    <name type="scientific">Allacma fusca</name>
    <dbReference type="NCBI Taxonomy" id="39272"/>
    <lineage>
        <taxon>Eukaryota</taxon>
        <taxon>Metazoa</taxon>
        <taxon>Ecdysozoa</taxon>
        <taxon>Arthropoda</taxon>
        <taxon>Hexapoda</taxon>
        <taxon>Collembola</taxon>
        <taxon>Symphypleona</taxon>
        <taxon>Sminthuridae</taxon>
        <taxon>Allacma</taxon>
    </lineage>
</organism>
<feature type="non-terminal residue" evidence="1">
    <location>
        <position position="13"/>
    </location>
</feature>
<comment type="caution">
    <text evidence="1">The sequence shown here is derived from an EMBL/GenBank/DDBJ whole genome shotgun (WGS) entry which is preliminary data.</text>
</comment>